<name>A0A2S4V8U1_9BASI</name>
<comment type="caution">
    <text evidence="1">The sequence shown here is derived from an EMBL/GenBank/DDBJ whole genome shotgun (WGS) entry which is preliminary data.</text>
</comment>
<reference evidence="2" key="3">
    <citation type="journal article" date="2018" name="Mol. Plant Microbe Interact.">
        <title>Genome sequence resources for the wheat stripe rust pathogen (Puccinia striiformis f. sp. tritici) and the barley stripe rust pathogen (Puccinia striiformis f. sp. hordei).</title>
        <authorList>
            <person name="Xia C."/>
            <person name="Wang M."/>
            <person name="Yin C."/>
            <person name="Cornejo O.E."/>
            <person name="Hulbert S.H."/>
            <person name="Chen X."/>
        </authorList>
    </citation>
    <scope>NUCLEOTIDE SEQUENCE [LARGE SCALE GENOMIC DNA]</scope>
    <source>
        <strain evidence="2">93TX-2</strain>
    </source>
</reference>
<reference evidence="2" key="2">
    <citation type="journal article" date="2018" name="BMC Genomics">
        <title>Genomic insights into host adaptation between the wheat stripe rust pathogen (Puccinia striiformis f. sp. tritici) and the barley stripe rust pathogen (Puccinia striiformis f. sp. hordei).</title>
        <authorList>
            <person name="Xia C."/>
            <person name="Wang M."/>
            <person name="Yin C."/>
            <person name="Cornejo O.E."/>
            <person name="Hulbert S.H."/>
            <person name="Chen X."/>
        </authorList>
    </citation>
    <scope>NUCLEOTIDE SEQUENCE [LARGE SCALE GENOMIC DNA]</scope>
    <source>
        <strain evidence="2">93TX-2</strain>
    </source>
</reference>
<gene>
    <name evidence="1" type="ORF">PSHT_10606</name>
</gene>
<accession>A0A2S4V8U1</accession>
<dbReference type="VEuPathDB" id="FungiDB:PSHT_10606"/>
<evidence type="ECO:0000313" key="1">
    <source>
        <dbReference type="EMBL" id="POW05917.1"/>
    </source>
</evidence>
<dbReference type="Proteomes" id="UP000238274">
    <property type="component" value="Unassembled WGS sequence"/>
</dbReference>
<organism evidence="1 2">
    <name type="scientific">Puccinia striiformis</name>
    <dbReference type="NCBI Taxonomy" id="27350"/>
    <lineage>
        <taxon>Eukaryota</taxon>
        <taxon>Fungi</taxon>
        <taxon>Dikarya</taxon>
        <taxon>Basidiomycota</taxon>
        <taxon>Pucciniomycotina</taxon>
        <taxon>Pucciniomycetes</taxon>
        <taxon>Pucciniales</taxon>
        <taxon>Pucciniaceae</taxon>
        <taxon>Puccinia</taxon>
    </lineage>
</organism>
<dbReference type="EMBL" id="PKSM01000165">
    <property type="protein sequence ID" value="POW05917.1"/>
    <property type="molecule type" value="Genomic_DNA"/>
</dbReference>
<keyword evidence="2" id="KW-1185">Reference proteome</keyword>
<dbReference type="AlphaFoldDB" id="A0A2S4V8U1"/>
<dbReference type="VEuPathDB" id="FungiDB:PSTT_13688"/>
<evidence type="ECO:0000313" key="2">
    <source>
        <dbReference type="Proteomes" id="UP000238274"/>
    </source>
</evidence>
<protein>
    <submittedName>
        <fullName evidence="1">Uncharacterized protein</fullName>
    </submittedName>
</protein>
<sequence length="125" mass="13651">MPLQQASVKDVPMSCLYDGHALEDVPMSCPYNGHALEDVPTASHILPRFGTSGRPPKFFGGVGEVGLTQCFTLADAMPLRKASTRRYANAMPSRKAGAGRYANSGMHLLPPRDIGLVTKFFWWGR</sequence>
<proteinExistence type="predicted"/>
<reference evidence="1 2" key="1">
    <citation type="submission" date="2017-12" db="EMBL/GenBank/DDBJ databases">
        <title>Gene loss provides genomic basis for host adaptation in cereal stripe rust fungi.</title>
        <authorList>
            <person name="Xia C."/>
        </authorList>
    </citation>
    <scope>NUCLEOTIDE SEQUENCE [LARGE SCALE GENOMIC DNA]</scope>
    <source>
        <strain evidence="1 2">93TX-2</strain>
    </source>
</reference>
<feature type="non-terminal residue" evidence="1">
    <location>
        <position position="125"/>
    </location>
</feature>